<dbReference type="EMBL" id="JXSL01000027">
    <property type="protein sequence ID" value="KIL98709.1"/>
    <property type="molecule type" value="Genomic_DNA"/>
</dbReference>
<comment type="caution">
    <text evidence="2">The sequence shown here is derived from an EMBL/GenBank/DDBJ whole genome shotgun (WGS) entry which is preliminary data.</text>
</comment>
<evidence type="ECO:0000313" key="2">
    <source>
        <dbReference type="EMBL" id="KIL98709.1"/>
    </source>
</evidence>
<feature type="transmembrane region" description="Helical" evidence="1">
    <location>
        <begin position="124"/>
        <end position="145"/>
    </location>
</feature>
<feature type="transmembrane region" description="Helical" evidence="1">
    <location>
        <begin position="237"/>
        <end position="257"/>
    </location>
</feature>
<reference evidence="2 3" key="1">
    <citation type="submission" date="2015-01" db="EMBL/GenBank/DDBJ databases">
        <title>Genome Sequence of Magnetospirillum magnetotacticum Strain MS-1.</title>
        <authorList>
            <person name="Marinov G.K."/>
            <person name="Smalley M.D."/>
            <person name="DeSalvo G."/>
        </authorList>
    </citation>
    <scope>NUCLEOTIDE SEQUENCE [LARGE SCALE GENOMIC DNA]</scope>
    <source>
        <strain evidence="2 3">MS-1</strain>
    </source>
</reference>
<keyword evidence="1" id="KW-0812">Transmembrane</keyword>
<keyword evidence="3" id="KW-1185">Reference proteome</keyword>
<gene>
    <name evidence="2" type="ORF">CCC_02159</name>
</gene>
<feature type="transmembrane region" description="Helical" evidence="1">
    <location>
        <begin position="394"/>
        <end position="413"/>
    </location>
</feature>
<keyword evidence="1" id="KW-1133">Transmembrane helix</keyword>
<keyword evidence="1" id="KW-0472">Membrane</keyword>
<feature type="transmembrane region" description="Helical" evidence="1">
    <location>
        <begin position="157"/>
        <end position="179"/>
    </location>
</feature>
<dbReference type="Proteomes" id="UP000031971">
    <property type="component" value="Unassembled WGS sequence"/>
</dbReference>
<evidence type="ECO:0000256" key="1">
    <source>
        <dbReference type="SAM" id="Phobius"/>
    </source>
</evidence>
<sequence length="428" mass="46053">MATNEQARGQRGTDALSLANGVTAAAGLVRILPLLVFLGLGVFVVVFRDLSVHRILLHSPENLLPLDMNGLPVSLRVGSVLIERAFQGIFGVFAHLVMGDPASYPLFPGSPWGNNDRGSELNGFTVPLMARACTQLLLLSPVYWAALTFFRTTGVRLLYLIAVTSTVGGGAPLVINTFFTMVQPVINWPHSYYMWDVRTNSHDFAAVGMVHLLALTLRASSRIGAGQAALLAAFGQLFFENLGLATGLCLAAAALILPPDGKVRWRVALTRLVSAGLGSSTALAALMGIAYLNTERVLSGRLNSLGDYAGHYWKEVGQHNFAWLNVSLANLATILLFPCFAGVICGLLAALLEPQTDPERRKRDALITLIPMAAVLVTVLLGLVNSTWEPARQALPAAAMMLLLSTSLIRWLISTCRFGRNNSTNRPL</sequence>
<feature type="transmembrane region" description="Helical" evidence="1">
    <location>
        <begin position="331"/>
        <end position="352"/>
    </location>
</feature>
<feature type="transmembrane region" description="Helical" evidence="1">
    <location>
        <begin position="269"/>
        <end position="292"/>
    </location>
</feature>
<evidence type="ECO:0000313" key="3">
    <source>
        <dbReference type="Proteomes" id="UP000031971"/>
    </source>
</evidence>
<dbReference type="AlphaFoldDB" id="A0A0C2YG49"/>
<accession>A0A0C2YG49</accession>
<name>A0A0C2YG49_PARME</name>
<dbReference type="RefSeq" id="WP_152619751.1">
    <property type="nucleotide sequence ID" value="NZ_JXSL01000027.1"/>
</dbReference>
<feature type="transmembrane region" description="Helical" evidence="1">
    <location>
        <begin position="364"/>
        <end position="388"/>
    </location>
</feature>
<dbReference type="STRING" id="272627.CCC_02159"/>
<proteinExistence type="predicted"/>
<organism evidence="2 3">
    <name type="scientific">Paramagnetospirillum magnetotacticum MS-1</name>
    <dbReference type="NCBI Taxonomy" id="272627"/>
    <lineage>
        <taxon>Bacteria</taxon>
        <taxon>Pseudomonadati</taxon>
        <taxon>Pseudomonadota</taxon>
        <taxon>Alphaproteobacteria</taxon>
        <taxon>Rhodospirillales</taxon>
        <taxon>Magnetospirillaceae</taxon>
        <taxon>Paramagnetospirillum</taxon>
    </lineage>
</organism>
<protein>
    <submittedName>
        <fullName evidence="2">Uncharacterized protein</fullName>
    </submittedName>
</protein>
<feature type="transmembrane region" description="Helical" evidence="1">
    <location>
        <begin position="24"/>
        <end position="47"/>
    </location>
</feature>